<proteinExistence type="predicted"/>
<name>A0A8J6T7T5_9DELT</name>
<accession>A0A8J6T7T5</accession>
<evidence type="ECO:0000313" key="4">
    <source>
        <dbReference type="Proteomes" id="UP000650524"/>
    </source>
</evidence>
<dbReference type="Pfam" id="PF02737">
    <property type="entry name" value="3HCDH_N"/>
    <property type="match status" value="1"/>
</dbReference>
<dbReference type="AlphaFoldDB" id="A0A8J6T7T5"/>
<dbReference type="GO" id="GO:0006631">
    <property type="term" value="P:fatty acid metabolic process"/>
    <property type="evidence" value="ECO:0007669"/>
    <property type="project" value="InterPro"/>
</dbReference>
<sequence>MDFEHVKKITILGQGVMGPDIALCFAIVGYEVTGVDVMEKPLERAAQKTSLNCQQMVEGGILTAKEAINAQDRITRTLEWEGSVSSSDFIMEAVPEDMETKQVVFSKCDALCSKDIIIASNTSSMSITRIASNGSSGKGYNRPLDDSGSPEPYGGNRLWRKDICRDKGYDF</sequence>
<dbReference type="SUPFAM" id="SSF51735">
    <property type="entry name" value="NAD(P)-binding Rossmann-fold domains"/>
    <property type="match status" value="1"/>
</dbReference>
<evidence type="ECO:0000313" key="3">
    <source>
        <dbReference type="EMBL" id="MBC8176798.1"/>
    </source>
</evidence>
<dbReference type="Gene3D" id="3.40.50.720">
    <property type="entry name" value="NAD(P)-binding Rossmann-like Domain"/>
    <property type="match status" value="1"/>
</dbReference>
<dbReference type="EMBL" id="JACNJD010000161">
    <property type="protein sequence ID" value="MBC8176798.1"/>
    <property type="molecule type" value="Genomic_DNA"/>
</dbReference>
<dbReference type="Proteomes" id="UP000650524">
    <property type="component" value="Unassembled WGS sequence"/>
</dbReference>
<reference evidence="3 4" key="1">
    <citation type="submission" date="2020-08" db="EMBL/GenBank/DDBJ databases">
        <title>Bridging the membrane lipid divide: bacteria of the FCB group superphylum have the potential to synthesize archaeal ether lipids.</title>
        <authorList>
            <person name="Villanueva L."/>
            <person name="Von Meijenfeldt F.A.B."/>
            <person name="Westbye A.B."/>
            <person name="Yadav S."/>
            <person name="Hopmans E.C."/>
            <person name="Dutilh B.E."/>
            <person name="Sinninghe Damste J.S."/>
        </authorList>
    </citation>
    <scope>NUCLEOTIDE SEQUENCE [LARGE SCALE GENOMIC DNA]</scope>
    <source>
        <strain evidence="3">NIOZ-UU27</strain>
    </source>
</reference>
<evidence type="ECO:0000256" key="1">
    <source>
        <dbReference type="SAM" id="MobiDB-lite"/>
    </source>
</evidence>
<dbReference type="PANTHER" id="PTHR48075:SF5">
    <property type="entry name" value="3-HYDROXYBUTYRYL-COA DEHYDROGENASE"/>
    <property type="match status" value="1"/>
</dbReference>
<feature type="region of interest" description="Disordered" evidence="1">
    <location>
        <begin position="130"/>
        <end position="155"/>
    </location>
</feature>
<dbReference type="PANTHER" id="PTHR48075">
    <property type="entry name" value="3-HYDROXYACYL-COA DEHYDROGENASE FAMILY PROTEIN"/>
    <property type="match status" value="1"/>
</dbReference>
<dbReference type="InterPro" id="IPR036291">
    <property type="entry name" value="NAD(P)-bd_dom_sf"/>
</dbReference>
<evidence type="ECO:0000259" key="2">
    <source>
        <dbReference type="Pfam" id="PF02737"/>
    </source>
</evidence>
<gene>
    <name evidence="3" type="ORF">H8E19_05290</name>
</gene>
<dbReference type="GO" id="GO:0070403">
    <property type="term" value="F:NAD+ binding"/>
    <property type="evidence" value="ECO:0007669"/>
    <property type="project" value="InterPro"/>
</dbReference>
<dbReference type="InterPro" id="IPR006176">
    <property type="entry name" value="3-OHacyl-CoA_DH_NAD-bd"/>
</dbReference>
<protein>
    <recommendedName>
        <fullName evidence="2">3-hydroxyacyl-CoA dehydrogenase NAD binding domain-containing protein</fullName>
    </recommendedName>
</protein>
<comment type="caution">
    <text evidence="3">The sequence shown here is derived from an EMBL/GenBank/DDBJ whole genome shotgun (WGS) entry which is preliminary data.</text>
</comment>
<dbReference type="GO" id="GO:0016491">
    <property type="term" value="F:oxidoreductase activity"/>
    <property type="evidence" value="ECO:0007669"/>
    <property type="project" value="TreeGrafter"/>
</dbReference>
<feature type="domain" description="3-hydroxyacyl-CoA dehydrogenase NAD binding" evidence="2">
    <location>
        <begin position="8"/>
        <end position="133"/>
    </location>
</feature>
<organism evidence="3 4">
    <name type="scientific">Candidatus Desulfacyla euxinica</name>
    <dbReference type="NCBI Taxonomy" id="2841693"/>
    <lineage>
        <taxon>Bacteria</taxon>
        <taxon>Deltaproteobacteria</taxon>
        <taxon>Candidatus Desulfacyla</taxon>
    </lineage>
</organism>